<feature type="compositionally biased region" description="Polar residues" evidence="1">
    <location>
        <begin position="1"/>
        <end position="11"/>
    </location>
</feature>
<protein>
    <recommendedName>
        <fullName evidence="4">DUF3318 domain-containing protein</fullName>
    </recommendedName>
</protein>
<accession>A0ABN7Y9P9</accession>
<feature type="region of interest" description="Disordered" evidence="1">
    <location>
        <begin position="151"/>
        <end position="191"/>
    </location>
</feature>
<dbReference type="EMBL" id="CAJZAG010000003">
    <property type="protein sequence ID" value="CAG9169461.1"/>
    <property type="molecule type" value="Genomic_DNA"/>
</dbReference>
<dbReference type="Pfam" id="PF11780">
    <property type="entry name" value="DUF3318"/>
    <property type="match status" value="1"/>
</dbReference>
<name>A0ABN7Y9P9_9BURK</name>
<evidence type="ECO:0000313" key="2">
    <source>
        <dbReference type="EMBL" id="CAG9169461.1"/>
    </source>
</evidence>
<proteinExistence type="predicted"/>
<evidence type="ECO:0000313" key="3">
    <source>
        <dbReference type="Proteomes" id="UP000706525"/>
    </source>
</evidence>
<feature type="compositionally biased region" description="Basic and acidic residues" evidence="1">
    <location>
        <begin position="158"/>
        <end position="168"/>
    </location>
</feature>
<reference evidence="2 3" key="1">
    <citation type="submission" date="2021-08" db="EMBL/GenBank/DDBJ databases">
        <authorList>
            <person name="Peeters C."/>
        </authorList>
    </citation>
    <scope>NUCLEOTIDE SEQUENCE [LARGE SCALE GENOMIC DNA]</scope>
    <source>
        <strain evidence="2 3">LMG 32289</strain>
    </source>
</reference>
<dbReference type="InterPro" id="IPR021751">
    <property type="entry name" value="DUF3318"/>
</dbReference>
<comment type="caution">
    <text evidence="2">The sequence shown here is derived from an EMBL/GenBank/DDBJ whole genome shotgun (WGS) entry which is preliminary data.</text>
</comment>
<evidence type="ECO:0000256" key="1">
    <source>
        <dbReference type="SAM" id="MobiDB-lite"/>
    </source>
</evidence>
<organism evidence="2 3">
    <name type="scientific">Cupriavidus pampae</name>
    <dbReference type="NCBI Taxonomy" id="659251"/>
    <lineage>
        <taxon>Bacteria</taxon>
        <taxon>Pseudomonadati</taxon>
        <taxon>Pseudomonadota</taxon>
        <taxon>Betaproteobacteria</taxon>
        <taxon>Burkholderiales</taxon>
        <taxon>Burkholderiaceae</taxon>
        <taxon>Cupriavidus</taxon>
    </lineage>
</organism>
<evidence type="ECO:0008006" key="4">
    <source>
        <dbReference type="Google" id="ProtNLM"/>
    </source>
</evidence>
<dbReference type="Proteomes" id="UP000706525">
    <property type="component" value="Unassembled WGS sequence"/>
</dbReference>
<dbReference type="RefSeq" id="WP_223984763.1">
    <property type="nucleotide sequence ID" value="NZ_CAJZAG010000003.1"/>
</dbReference>
<feature type="compositionally biased region" description="Basic and acidic residues" evidence="1">
    <location>
        <begin position="14"/>
        <end position="24"/>
    </location>
</feature>
<feature type="region of interest" description="Disordered" evidence="1">
    <location>
        <begin position="1"/>
        <end position="33"/>
    </location>
</feature>
<sequence>MTSANDDQNQKGPYADERVGDRPRRDHPRPARFSHEVRLPLAVRKELLLTRAALERYDAVQALQQVRGGARRMGNVSAWLPRLTGLSRPGGWLKMFGITRQYPMVSTAITLALPLLRKTALGRVAWKVSKLGVVAGAGYFAYRSWQAAQRHDVRKSRKPGDTGFRDPLVHSPASPAESTIDATSPIVPPPV</sequence>
<gene>
    <name evidence="2" type="ORF">LMG32289_01679</name>
</gene>
<keyword evidence="3" id="KW-1185">Reference proteome</keyword>